<evidence type="ECO:0000313" key="2">
    <source>
        <dbReference type="Proteomes" id="UP001150603"/>
    </source>
</evidence>
<feature type="non-terminal residue" evidence="1">
    <location>
        <position position="55"/>
    </location>
</feature>
<gene>
    <name evidence="1" type="ORF">FBU59_003394</name>
</gene>
<name>A0ACC1J8M0_9FUNG</name>
<accession>A0ACC1J8M0</accession>
<reference evidence="1" key="1">
    <citation type="submission" date="2022-07" db="EMBL/GenBank/DDBJ databases">
        <title>Phylogenomic reconstructions and comparative analyses of Kickxellomycotina fungi.</title>
        <authorList>
            <person name="Reynolds N.K."/>
            <person name="Stajich J.E."/>
            <person name="Barry K."/>
            <person name="Grigoriev I.V."/>
            <person name="Crous P."/>
            <person name="Smith M.E."/>
        </authorList>
    </citation>
    <scope>NUCLEOTIDE SEQUENCE</scope>
    <source>
        <strain evidence="1">NRRL 5244</strain>
    </source>
</reference>
<comment type="caution">
    <text evidence="1">The sequence shown here is derived from an EMBL/GenBank/DDBJ whole genome shotgun (WGS) entry which is preliminary data.</text>
</comment>
<protein>
    <submittedName>
        <fullName evidence="1">Uncharacterized protein</fullName>
    </submittedName>
</protein>
<feature type="non-terminal residue" evidence="1">
    <location>
        <position position="1"/>
    </location>
</feature>
<proteinExistence type="predicted"/>
<sequence>RLAAAPASGPRLLFTHVPLWRPDKTHCGPLRQSDTKYLKNRRGYQFRDQLFQNTT</sequence>
<dbReference type="Proteomes" id="UP001150603">
    <property type="component" value="Unassembled WGS sequence"/>
</dbReference>
<keyword evidence="2" id="KW-1185">Reference proteome</keyword>
<evidence type="ECO:0000313" key="1">
    <source>
        <dbReference type="EMBL" id="KAJ1941799.1"/>
    </source>
</evidence>
<dbReference type="EMBL" id="JANBPW010002154">
    <property type="protein sequence ID" value="KAJ1941799.1"/>
    <property type="molecule type" value="Genomic_DNA"/>
</dbReference>
<organism evidence="1 2">
    <name type="scientific">Linderina macrospora</name>
    <dbReference type="NCBI Taxonomy" id="4868"/>
    <lineage>
        <taxon>Eukaryota</taxon>
        <taxon>Fungi</taxon>
        <taxon>Fungi incertae sedis</taxon>
        <taxon>Zoopagomycota</taxon>
        <taxon>Kickxellomycotina</taxon>
        <taxon>Kickxellomycetes</taxon>
        <taxon>Kickxellales</taxon>
        <taxon>Kickxellaceae</taxon>
        <taxon>Linderina</taxon>
    </lineage>
</organism>